<dbReference type="Proteomes" id="UP001162164">
    <property type="component" value="Unassembled WGS sequence"/>
</dbReference>
<gene>
    <name evidence="3" type="ORF">NQ317_013077</name>
</gene>
<comment type="caution">
    <text evidence="3">The sequence shown here is derived from an EMBL/GenBank/DDBJ whole genome shotgun (WGS) entry which is preliminary data.</text>
</comment>
<feature type="transmembrane region" description="Helical" evidence="2">
    <location>
        <begin position="29"/>
        <end position="46"/>
    </location>
</feature>
<evidence type="ECO:0000313" key="4">
    <source>
        <dbReference type="Proteomes" id="UP001162164"/>
    </source>
</evidence>
<feature type="transmembrane region" description="Helical" evidence="2">
    <location>
        <begin position="81"/>
        <end position="103"/>
    </location>
</feature>
<feature type="compositionally biased region" description="Polar residues" evidence="1">
    <location>
        <begin position="154"/>
        <end position="167"/>
    </location>
</feature>
<accession>A0ABQ9ISC1</accession>
<evidence type="ECO:0000256" key="1">
    <source>
        <dbReference type="SAM" id="MobiDB-lite"/>
    </source>
</evidence>
<keyword evidence="2" id="KW-0472">Membrane</keyword>
<evidence type="ECO:0000313" key="3">
    <source>
        <dbReference type="EMBL" id="KAJ8963987.1"/>
    </source>
</evidence>
<keyword evidence="2" id="KW-1133">Transmembrane helix</keyword>
<keyword evidence="2" id="KW-0812">Transmembrane</keyword>
<feature type="transmembrane region" description="Helical" evidence="2">
    <location>
        <begin position="115"/>
        <end position="133"/>
    </location>
</feature>
<protein>
    <submittedName>
        <fullName evidence="3">Uncharacterized protein</fullName>
    </submittedName>
</protein>
<dbReference type="EMBL" id="JAPWTJ010002921">
    <property type="protein sequence ID" value="KAJ8963987.1"/>
    <property type="molecule type" value="Genomic_DNA"/>
</dbReference>
<reference evidence="3" key="1">
    <citation type="journal article" date="2023" name="Insect Mol. Biol.">
        <title>Genome sequencing provides insights into the evolution of gene families encoding plant cell wall-degrading enzymes in longhorned beetles.</title>
        <authorList>
            <person name="Shin N.R."/>
            <person name="Okamura Y."/>
            <person name="Kirsch R."/>
            <person name="Pauchet Y."/>
        </authorList>
    </citation>
    <scope>NUCLEOTIDE SEQUENCE</scope>
    <source>
        <strain evidence="3">MMC_N1</strain>
    </source>
</reference>
<evidence type="ECO:0000256" key="2">
    <source>
        <dbReference type="SAM" id="Phobius"/>
    </source>
</evidence>
<sequence length="242" mass="27304">MNLSRSQGAMANNNSHPFLVERTVRLRESELYTVLIFLVVNIYIYLKALLNSVCNAISYLGASWFRYFLRSIGKFWGLKILYLGVVGTVRLTTALNIVGSLMVSTQKQKLNMPEFLFVIIYSIVKMYGINSLFHKHMIILTQAQGNTTGNLSENLPSTSRSTSSLVPQNHKHQEAIKSIPPPPPSLPQSGIGLSQINPICLRQSEMLQALPPEDRLNLEIKLLQLAKEFDYINVNRELKLNT</sequence>
<name>A0ABQ9ISC1_9CUCU</name>
<organism evidence="3 4">
    <name type="scientific">Molorchus minor</name>
    <dbReference type="NCBI Taxonomy" id="1323400"/>
    <lineage>
        <taxon>Eukaryota</taxon>
        <taxon>Metazoa</taxon>
        <taxon>Ecdysozoa</taxon>
        <taxon>Arthropoda</taxon>
        <taxon>Hexapoda</taxon>
        <taxon>Insecta</taxon>
        <taxon>Pterygota</taxon>
        <taxon>Neoptera</taxon>
        <taxon>Endopterygota</taxon>
        <taxon>Coleoptera</taxon>
        <taxon>Polyphaga</taxon>
        <taxon>Cucujiformia</taxon>
        <taxon>Chrysomeloidea</taxon>
        <taxon>Cerambycidae</taxon>
        <taxon>Lamiinae</taxon>
        <taxon>Monochamini</taxon>
        <taxon>Molorchus</taxon>
    </lineage>
</organism>
<keyword evidence="4" id="KW-1185">Reference proteome</keyword>
<feature type="region of interest" description="Disordered" evidence="1">
    <location>
        <begin position="154"/>
        <end position="184"/>
    </location>
</feature>
<proteinExistence type="predicted"/>